<gene>
    <name evidence="2" type="ORF">BOO69_07085</name>
</gene>
<name>A0A1J0WFT9_9RHOB</name>
<dbReference type="InterPro" id="IPR007076">
    <property type="entry name" value="TfoX_N"/>
</dbReference>
<feature type="domain" description="TfoX N-terminal" evidence="1">
    <location>
        <begin position="13"/>
        <end position="107"/>
    </location>
</feature>
<protein>
    <submittedName>
        <fullName evidence="2">TfoX-like protein</fullName>
    </submittedName>
</protein>
<organism evidence="2 3">
    <name type="scientific">Sulfitobacter alexandrii</name>
    <dbReference type="NCBI Taxonomy" id="1917485"/>
    <lineage>
        <taxon>Bacteria</taxon>
        <taxon>Pseudomonadati</taxon>
        <taxon>Pseudomonadota</taxon>
        <taxon>Alphaproteobacteria</taxon>
        <taxon>Rhodobacterales</taxon>
        <taxon>Roseobacteraceae</taxon>
        <taxon>Sulfitobacter</taxon>
    </lineage>
</organism>
<reference evidence="2 3" key="1">
    <citation type="submission" date="2016-11" db="EMBL/GenBank/DDBJ databases">
        <title>Complete genome sequence of Sulfitobacter sp. AM1-D1, a toxic bacteria associated with marine dinoflagellate Alexandrium minutum in East China Sea.</title>
        <authorList>
            <person name="Yang Q."/>
            <person name="Zhang X."/>
            <person name="Tian X."/>
        </authorList>
    </citation>
    <scope>NUCLEOTIDE SEQUENCE [LARGE SCALE GENOMIC DNA]</scope>
    <source>
        <strain evidence="2 3">AM1-D1</strain>
    </source>
</reference>
<dbReference type="Pfam" id="PF04993">
    <property type="entry name" value="TfoX_N"/>
    <property type="match status" value="1"/>
</dbReference>
<keyword evidence="3" id="KW-1185">Reference proteome</keyword>
<proteinExistence type="predicted"/>
<accession>A0A1J0WFT9</accession>
<dbReference type="AlphaFoldDB" id="A0A1J0WFT9"/>
<dbReference type="SUPFAM" id="SSF159894">
    <property type="entry name" value="YgaC/TfoX-N like"/>
    <property type="match status" value="1"/>
</dbReference>
<evidence type="ECO:0000259" key="1">
    <source>
        <dbReference type="Pfam" id="PF04993"/>
    </source>
</evidence>
<evidence type="ECO:0000313" key="3">
    <source>
        <dbReference type="Proteomes" id="UP000181897"/>
    </source>
</evidence>
<dbReference type="Proteomes" id="UP000181897">
    <property type="component" value="Chromosome"/>
</dbReference>
<dbReference type="KEGG" id="suam:BOO69_07085"/>
<evidence type="ECO:0000313" key="2">
    <source>
        <dbReference type="EMBL" id="APE43204.1"/>
    </source>
</evidence>
<dbReference type="OrthoDB" id="1524907at2"/>
<sequence>MSLAAADIAFATELFSDVPDLHTRRMFGGLGLYSGDRIFGLMRSDGQILLKAGTDEFQNRLSGMGCERWVYTRKNGTVSAMPYWSLPDAALDDPAAATSLANEALAHLAR</sequence>
<dbReference type="STRING" id="1917485.BOO69_07085"/>
<dbReference type="Gene3D" id="3.30.1460.30">
    <property type="entry name" value="YgaC/TfoX-N like chaperone"/>
    <property type="match status" value="1"/>
</dbReference>
<dbReference type="EMBL" id="CP018076">
    <property type="protein sequence ID" value="APE43204.1"/>
    <property type="molecule type" value="Genomic_DNA"/>
</dbReference>
<dbReference type="RefSeq" id="WP_071971539.1">
    <property type="nucleotide sequence ID" value="NZ_CP018076.1"/>
</dbReference>